<feature type="region of interest" description="Disordered" evidence="1">
    <location>
        <begin position="166"/>
        <end position="197"/>
    </location>
</feature>
<name>A0AB34JJ62_PRYPA</name>
<proteinExistence type="predicted"/>
<dbReference type="Proteomes" id="UP001515480">
    <property type="component" value="Unassembled WGS sequence"/>
</dbReference>
<reference evidence="2 3" key="1">
    <citation type="journal article" date="2024" name="Science">
        <title>Giant polyketide synthase enzymes in the biosynthesis of giant marine polyether toxins.</title>
        <authorList>
            <person name="Fallon T.R."/>
            <person name="Shende V.V."/>
            <person name="Wierzbicki I.H."/>
            <person name="Pendleton A.L."/>
            <person name="Watervoot N.F."/>
            <person name="Auber R.P."/>
            <person name="Gonzalez D.J."/>
            <person name="Wisecaver J.H."/>
            <person name="Moore B.S."/>
        </authorList>
    </citation>
    <scope>NUCLEOTIDE SEQUENCE [LARGE SCALE GENOMIC DNA]</scope>
    <source>
        <strain evidence="2 3">12B1</strain>
    </source>
</reference>
<feature type="compositionally biased region" description="Basic and acidic residues" evidence="1">
    <location>
        <begin position="168"/>
        <end position="179"/>
    </location>
</feature>
<protein>
    <submittedName>
        <fullName evidence="2">Uncharacterized protein</fullName>
    </submittedName>
</protein>
<evidence type="ECO:0000256" key="1">
    <source>
        <dbReference type="SAM" id="MobiDB-lite"/>
    </source>
</evidence>
<sequence length="322" mass="35162">MVGGARSHHLDVLNDVPCCHTRHARVAHGYDGDGTSNALPAGEYPILLCAAIAAALTPEDPTPRARWPTWQHDSRFSAQARALVEWSALQEAANAMAATAVSDMSPAAAPPFDATLAIPAGEETMDATGPHWRAAPEAIPVSWPERSDVAGERAREARTAALRYASRRRAEPEHRHVLSGEEFPVPHPPPTTAAAPDPGRVPWPTGAPQPPVHISQLYNPGVYASIRHFISVVAADLRAAEKAACEKRAAPPLPFRDTLEYPAAMSQPAWARACVWATSDPHDCVPLQPYSEIERPVQDVDWRFFERVWQSVVEVWHNRGRS</sequence>
<accession>A0AB34JJ62</accession>
<keyword evidence="3" id="KW-1185">Reference proteome</keyword>
<gene>
    <name evidence="2" type="ORF">AB1Y20_022497</name>
</gene>
<comment type="caution">
    <text evidence="2">The sequence shown here is derived from an EMBL/GenBank/DDBJ whole genome shotgun (WGS) entry which is preliminary data.</text>
</comment>
<evidence type="ECO:0000313" key="2">
    <source>
        <dbReference type="EMBL" id="KAL1520937.1"/>
    </source>
</evidence>
<evidence type="ECO:0000313" key="3">
    <source>
        <dbReference type="Proteomes" id="UP001515480"/>
    </source>
</evidence>
<organism evidence="2 3">
    <name type="scientific">Prymnesium parvum</name>
    <name type="common">Toxic golden alga</name>
    <dbReference type="NCBI Taxonomy" id="97485"/>
    <lineage>
        <taxon>Eukaryota</taxon>
        <taxon>Haptista</taxon>
        <taxon>Haptophyta</taxon>
        <taxon>Prymnesiophyceae</taxon>
        <taxon>Prymnesiales</taxon>
        <taxon>Prymnesiaceae</taxon>
        <taxon>Prymnesium</taxon>
    </lineage>
</organism>
<dbReference type="EMBL" id="JBGBPQ010000008">
    <property type="protein sequence ID" value="KAL1520937.1"/>
    <property type="molecule type" value="Genomic_DNA"/>
</dbReference>
<dbReference type="AlphaFoldDB" id="A0AB34JJ62"/>